<evidence type="ECO:0000313" key="2">
    <source>
        <dbReference type="EMBL" id="GAD18830.1"/>
    </source>
</evidence>
<keyword evidence="1" id="KW-1133">Transmembrane helix</keyword>
<keyword evidence="3" id="KW-1185">Reference proteome</keyword>
<feature type="transmembrane region" description="Helical" evidence="1">
    <location>
        <begin position="7"/>
        <end position="28"/>
    </location>
</feature>
<evidence type="ECO:0000313" key="3">
    <source>
        <dbReference type="Proteomes" id="UP000018143"/>
    </source>
</evidence>
<sequence>MSLRARFILAWQSIESNLSLFLFFYFWIFRLRLRMTD</sequence>
<name>T1CY04_9HELI</name>
<organism evidence="2 3">
    <name type="scientific">Helicobacter fennelliae MRY12-0050</name>
    <dbReference type="NCBI Taxonomy" id="1325130"/>
    <lineage>
        <taxon>Bacteria</taxon>
        <taxon>Pseudomonadati</taxon>
        <taxon>Campylobacterota</taxon>
        <taxon>Epsilonproteobacteria</taxon>
        <taxon>Campylobacterales</taxon>
        <taxon>Helicobacteraceae</taxon>
        <taxon>Helicobacter</taxon>
    </lineage>
</organism>
<dbReference type="AlphaFoldDB" id="T1CY04"/>
<evidence type="ECO:0000256" key="1">
    <source>
        <dbReference type="SAM" id="Phobius"/>
    </source>
</evidence>
<reference evidence="2 3" key="1">
    <citation type="journal article" date="2013" name="Genome Announc.">
        <title>Draft Genome Sequence of Helicobacter fennelliae Strain MRY12-0050, Isolated from a Bacteremia Patient.</title>
        <authorList>
            <person name="Rimbara E."/>
            <person name="Matsui M."/>
            <person name="Mori S."/>
            <person name="Suzuki S."/>
            <person name="Suzuki M."/>
            <person name="Kim H."/>
            <person name="Sekizuka T."/>
            <person name="Kuroda M."/>
            <person name="Shibayama K."/>
        </authorList>
    </citation>
    <scope>NUCLEOTIDE SEQUENCE [LARGE SCALE GENOMIC DNA]</scope>
    <source>
        <strain evidence="2 3">MRY12-0050</strain>
    </source>
</reference>
<dbReference type="Proteomes" id="UP000018143">
    <property type="component" value="Unassembled WGS sequence"/>
</dbReference>
<keyword evidence="1" id="KW-0472">Membrane</keyword>
<proteinExistence type="predicted"/>
<dbReference type="EMBL" id="BASD01000009">
    <property type="protein sequence ID" value="GAD18830.1"/>
    <property type="molecule type" value="Genomic_DNA"/>
</dbReference>
<comment type="caution">
    <text evidence="2">The sequence shown here is derived from an EMBL/GenBank/DDBJ whole genome shotgun (WGS) entry which is preliminary data.</text>
</comment>
<protein>
    <submittedName>
        <fullName evidence="2">Uncharacterized protein</fullName>
    </submittedName>
</protein>
<keyword evidence="1" id="KW-0812">Transmembrane</keyword>
<accession>T1CY04</accession>
<gene>
    <name evidence="2" type="ORF">HFN_2242</name>
</gene>